<accession>S4VQI5</accession>
<dbReference type="GeneID" id="16512162"/>
<reference evidence="2 3" key="1">
    <citation type="journal article" date="2013" name="Science">
        <title>Pandoraviruses: amoeba viruses with genomes up to 2.5 Mb reaching that of parasitic eukaryotes.</title>
        <authorList>
            <person name="Philippe N."/>
            <person name="Legendre M."/>
            <person name="Doutre G."/>
            <person name="Coute Y."/>
            <person name="Poirot O."/>
            <person name="Lescot M."/>
            <person name="Arslan D."/>
            <person name="Seltzer V."/>
            <person name="Bertaux L."/>
            <person name="Bruley C."/>
            <person name="Garin J."/>
            <person name="Claverie J.M."/>
            <person name="Abergel C."/>
        </authorList>
    </citation>
    <scope>NUCLEOTIDE SEQUENCE [LARGE SCALE GENOMIC DNA]</scope>
    <source>
        <strain evidence="2">Melbourne</strain>
    </source>
</reference>
<organism evidence="2 3">
    <name type="scientific">Pandoravirus dulcis</name>
    <dbReference type="NCBI Taxonomy" id="1349409"/>
    <lineage>
        <taxon>Viruses</taxon>
        <taxon>Pandoravirus</taxon>
    </lineage>
</organism>
<proteinExistence type="predicted"/>
<gene>
    <name evidence="2" type="ORF">pdul_cds_456</name>
</gene>
<protein>
    <submittedName>
        <fullName evidence="2">Uncharacterized protein</fullName>
    </submittedName>
</protein>
<name>S4VQI5_9VIRU</name>
<evidence type="ECO:0000313" key="2">
    <source>
        <dbReference type="EMBL" id="AGO82522.1"/>
    </source>
</evidence>
<dbReference type="Proteomes" id="UP000201566">
    <property type="component" value="Segment"/>
</dbReference>
<feature type="transmembrane region" description="Helical" evidence="1">
    <location>
        <begin position="73"/>
        <end position="96"/>
    </location>
</feature>
<dbReference type="EMBL" id="KC977570">
    <property type="protein sequence ID" value="AGO82522.1"/>
    <property type="molecule type" value="Genomic_DNA"/>
</dbReference>
<dbReference type="RefSeq" id="YP_008319191.1">
    <property type="nucleotide sequence ID" value="NC_021858.1"/>
</dbReference>
<sequence>MTGAVALRPLPRTPCSVGPPAHAGRTLSPNPAPPRRLCAFPLLCFFALFFFFGRLSLPTRRGSGPRPLPRWPLFFLPALAVLLMRDPVFFLFALAWTAPSLSLSLSLSLSFPRLPLAVAPSGRG</sequence>
<evidence type="ECO:0000313" key="3">
    <source>
        <dbReference type="Proteomes" id="UP000201566"/>
    </source>
</evidence>
<feature type="transmembrane region" description="Helical" evidence="1">
    <location>
        <begin position="34"/>
        <end position="52"/>
    </location>
</feature>
<keyword evidence="1" id="KW-0472">Membrane</keyword>
<evidence type="ECO:0000256" key="1">
    <source>
        <dbReference type="SAM" id="Phobius"/>
    </source>
</evidence>
<keyword evidence="1" id="KW-1133">Transmembrane helix</keyword>
<keyword evidence="1" id="KW-0812">Transmembrane</keyword>
<dbReference type="KEGG" id="vg:16512162"/>